<protein>
    <submittedName>
        <fullName evidence="1">28616_t:CDS:1</fullName>
    </submittedName>
</protein>
<reference evidence="1" key="1">
    <citation type="submission" date="2021-06" db="EMBL/GenBank/DDBJ databases">
        <authorList>
            <person name="Kallberg Y."/>
            <person name="Tangrot J."/>
            <person name="Rosling A."/>
        </authorList>
    </citation>
    <scope>NUCLEOTIDE SEQUENCE</scope>
    <source>
        <strain evidence="1">MA461A</strain>
    </source>
</reference>
<comment type="caution">
    <text evidence="1">The sequence shown here is derived from an EMBL/GenBank/DDBJ whole genome shotgun (WGS) entry which is preliminary data.</text>
</comment>
<name>A0ACA9PSP9_9GLOM</name>
<keyword evidence="2" id="KW-1185">Reference proteome</keyword>
<evidence type="ECO:0000313" key="1">
    <source>
        <dbReference type="EMBL" id="CAG8723416.1"/>
    </source>
</evidence>
<sequence>MIANVTPPINSSVDLSTTKISVNFFLPVYLSTGNITIYKASDHSIRLRVSANSEFCKLSNGGRVVNISIIDSTFNEYGEKYYVKMGNNFVKVRLFNEPLRGIESEGLIFKSVYKASPSETAATGLAVLTMDASKNS</sequence>
<proteinExistence type="predicted"/>
<accession>A0ACA9PSP9</accession>
<organism evidence="1 2">
    <name type="scientific">Racocetra persica</name>
    <dbReference type="NCBI Taxonomy" id="160502"/>
    <lineage>
        <taxon>Eukaryota</taxon>
        <taxon>Fungi</taxon>
        <taxon>Fungi incertae sedis</taxon>
        <taxon>Mucoromycota</taxon>
        <taxon>Glomeromycotina</taxon>
        <taxon>Glomeromycetes</taxon>
        <taxon>Diversisporales</taxon>
        <taxon>Gigasporaceae</taxon>
        <taxon>Racocetra</taxon>
    </lineage>
</organism>
<evidence type="ECO:0000313" key="2">
    <source>
        <dbReference type="Proteomes" id="UP000789920"/>
    </source>
</evidence>
<dbReference type="EMBL" id="CAJVQC010023703">
    <property type="protein sequence ID" value="CAG8723416.1"/>
    <property type="molecule type" value="Genomic_DNA"/>
</dbReference>
<dbReference type="Proteomes" id="UP000789920">
    <property type="component" value="Unassembled WGS sequence"/>
</dbReference>
<gene>
    <name evidence="1" type="ORF">RPERSI_LOCUS11494</name>
</gene>